<dbReference type="OrthoDB" id="274221at2"/>
<evidence type="ECO:0000313" key="3">
    <source>
        <dbReference type="Proteomes" id="UP000315010"/>
    </source>
</evidence>
<evidence type="ECO:0000259" key="1">
    <source>
        <dbReference type="Pfam" id="PF01797"/>
    </source>
</evidence>
<proteinExistence type="predicted"/>
<dbReference type="GO" id="GO:0006313">
    <property type="term" value="P:DNA transposition"/>
    <property type="evidence" value="ECO:0007669"/>
    <property type="project" value="InterPro"/>
</dbReference>
<evidence type="ECO:0000313" key="2">
    <source>
        <dbReference type="EMBL" id="TWT84354.1"/>
    </source>
</evidence>
<reference evidence="2 3" key="1">
    <citation type="submission" date="2019-02" db="EMBL/GenBank/DDBJ databases">
        <title>Deep-cultivation of Planctomycetes and their phenomic and genomic characterization uncovers novel biology.</title>
        <authorList>
            <person name="Wiegand S."/>
            <person name="Jogler M."/>
            <person name="Boedeker C."/>
            <person name="Pinto D."/>
            <person name="Vollmers J."/>
            <person name="Rivas-Marin E."/>
            <person name="Kohn T."/>
            <person name="Peeters S.H."/>
            <person name="Heuer A."/>
            <person name="Rast P."/>
            <person name="Oberbeckmann S."/>
            <person name="Bunk B."/>
            <person name="Jeske O."/>
            <person name="Meyerdierks A."/>
            <person name="Storesund J.E."/>
            <person name="Kallscheuer N."/>
            <person name="Luecker S."/>
            <person name="Lage O.M."/>
            <person name="Pohl T."/>
            <person name="Merkel B.J."/>
            <person name="Hornburger P."/>
            <person name="Mueller R.-W."/>
            <person name="Bruemmer F."/>
            <person name="Labrenz M."/>
            <person name="Spormann A.M."/>
            <person name="Op Den Camp H."/>
            <person name="Overmann J."/>
            <person name="Amann R."/>
            <person name="Jetten M.S.M."/>
            <person name="Mascher T."/>
            <person name="Medema M.H."/>
            <person name="Devos D.P."/>
            <person name="Kaster A.-K."/>
            <person name="Ovreas L."/>
            <person name="Rohde M."/>
            <person name="Galperin M.Y."/>
            <person name="Jogler C."/>
        </authorList>
    </citation>
    <scope>NUCLEOTIDE SEQUENCE [LARGE SCALE GENOMIC DNA]</scope>
    <source>
        <strain evidence="2 3">CA13</strain>
    </source>
</reference>
<comment type="caution">
    <text evidence="2">The sequence shown here is derived from an EMBL/GenBank/DDBJ whole genome shotgun (WGS) entry which is preliminary data.</text>
</comment>
<organism evidence="2 3">
    <name type="scientific">Novipirellula herctigrandis</name>
    <dbReference type="NCBI Taxonomy" id="2527986"/>
    <lineage>
        <taxon>Bacteria</taxon>
        <taxon>Pseudomonadati</taxon>
        <taxon>Planctomycetota</taxon>
        <taxon>Planctomycetia</taxon>
        <taxon>Pirellulales</taxon>
        <taxon>Pirellulaceae</taxon>
        <taxon>Novipirellula</taxon>
    </lineage>
</organism>
<name>A0A5C5ZAI6_9BACT</name>
<dbReference type="Proteomes" id="UP000315010">
    <property type="component" value="Unassembled WGS sequence"/>
</dbReference>
<sequence length="174" mass="19918">MTEQVSGKALAAGISDAPDTITLFITWTTYGTWLPGDLRGWRKWKVGQQQPQPLLEDWCRDRMKDKPLALNESQRKEVEDIIRQHASIRGWELHAVSVRSNHVHVAVTACAPPKRVRDQFKANGTTALRRMQNPVTHEKVWTKGGDIEFIDTDDDLEQVVIYITEAQDRMDRGK</sequence>
<dbReference type="SUPFAM" id="SSF143422">
    <property type="entry name" value="Transposase IS200-like"/>
    <property type="match status" value="1"/>
</dbReference>
<dbReference type="GO" id="GO:0004803">
    <property type="term" value="F:transposase activity"/>
    <property type="evidence" value="ECO:0007669"/>
    <property type="project" value="InterPro"/>
</dbReference>
<dbReference type="GO" id="GO:0003677">
    <property type="term" value="F:DNA binding"/>
    <property type="evidence" value="ECO:0007669"/>
    <property type="project" value="InterPro"/>
</dbReference>
<dbReference type="Gene3D" id="3.30.70.1290">
    <property type="entry name" value="Transposase IS200-like"/>
    <property type="match status" value="1"/>
</dbReference>
<dbReference type="AlphaFoldDB" id="A0A5C5ZAI6"/>
<dbReference type="InterPro" id="IPR036515">
    <property type="entry name" value="Transposase_17_sf"/>
</dbReference>
<feature type="domain" description="Transposase IS200-like" evidence="1">
    <location>
        <begin position="69"/>
        <end position="164"/>
    </location>
</feature>
<keyword evidence="3" id="KW-1185">Reference proteome</keyword>
<dbReference type="Pfam" id="PF01797">
    <property type="entry name" value="Y1_Tnp"/>
    <property type="match status" value="1"/>
</dbReference>
<protein>
    <submittedName>
        <fullName evidence="2">Transposase IS200 like protein</fullName>
    </submittedName>
</protein>
<dbReference type="EMBL" id="SJPJ01000001">
    <property type="protein sequence ID" value="TWT84354.1"/>
    <property type="molecule type" value="Genomic_DNA"/>
</dbReference>
<gene>
    <name evidence="2" type="ORF">CA13_58310</name>
</gene>
<dbReference type="InterPro" id="IPR002686">
    <property type="entry name" value="Transposase_17"/>
</dbReference>
<dbReference type="RefSeq" id="WP_146402035.1">
    <property type="nucleotide sequence ID" value="NZ_SJPJ01000001.1"/>
</dbReference>
<accession>A0A5C5ZAI6</accession>